<evidence type="ECO:0000313" key="2">
    <source>
        <dbReference type="EMBL" id="KAF7187986.1"/>
    </source>
</evidence>
<protein>
    <submittedName>
        <fullName evidence="2">Uncharacterized protein</fullName>
    </submittedName>
</protein>
<evidence type="ECO:0000256" key="1">
    <source>
        <dbReference type="SAM" id="MobiDB-lite"/>
    </source>
</evidence>
<accession>A0A8H6RDD8</accession>
<feature type="compositionally biased region" description="Polar residues" evidence="1">
    <location>
        <begin position="160"/>
        <end position="179"/>
    </location>
</feature>
<feature type="region of interest" description="Disordered" evidence="1">
    <location>
        <begin position="210"/>
        <end position="230"/>
    </location>
</feature>
<name>A0A8H6RDD8_9PEZI</name>
<feature type="region of interest" description="Disordered" evidence="1">
    <location>
        <begin position="137"/>
        <end position="179"/>
    </location>
</feature>
<sequence>MPDFQEHLAYQAERKLYTAIENGGAWSMSIDVPLPLVTSQRSKQEKDELSEQIINHVDPEIVPAEHQSITQPQLDFSDDSEQDPRQIDWRLSGLNAAIASSRDWAWSEEYGDVVFDGGCEEWRRKTLAALEGCLIVDRSDDPSSSSEAGFLSSKDEESKVQIQQEASNDDNSVAGSASKGLTTTNEQDFLDQNDELEVVASHVFVSEPEWVQDYNERQPPTPKTPERPSFHDEGQIYEAYSPEKLRIPPKMRFAHERDLLDLPELDQQATERSADLAERSHLTALQSPERLLFLPDKYDGADAGSEDSFISASETPFVETLVDGTGVNGEVSSGNDEGTDLITEQNMLFVAILRDIVAAIGGLAALPDAIGDTDDEGDEDDISDFELDDEY</sequence>
<reference evidence="2" key="1">
    <citation type="submission" date="2020-04" db="EMBL/GenBank/DDBJ databases">
        <title>Draft genome resource of the tomato pathogen Pseudocercospora fuligena.</title>
        <authorList>
            <person name="Zaccaron A."/>
        </authorList>
    </citation>
    <scope>NUCLEOTIDE SEQUENCE</scope>
    <source>
        <strain evidence="2">PF001</strain>
    </source>
</reference>
<gene>
    <name evidence="2" type="ORF">HII31_10658</name>
</gene>
<comment type="caution">
    <text evidence="2">The sequence shown here is derived from an EMBL/GenBank/DDBJ whole genome shotgun (WGS) entry which is preliminary data.</text>
</comment>
<organism evidence="2 3">
    <name type="scientific">Pseudocercospora fuligena</name>
    <dbReference type="NCBI Taxonomy" id="685502"/>
    <lineage>
        <taxon>Eukaryota</taxon>
        <taxon>Fungi</taxon>
        <taxon>Dikarya</taxon>
        <taxon>Ascomycota</taxon>
        <taxon>Pezizomycotina</taxon>
        <taxon>Dothideomycetes</taxon>
        <taxon>Dothideomycetidae</taxon>
        <taxon>Mycosphaerellales</taxon>
        <taxon>Mycosphaerellaceae</taxon>
        <taxon>Pseudocercospora</taxon>
    </lineage>
</organism>
<feature type="compositionally biased region" description="Acidic residues" evidence="1">
    <location>
        <begin position="371"/>
        <end position="391"/>
    </location>
</feature>
<keyword evidence="3" id="KW-1185">Reference proteome</keyword>
<dbReference type="Proteomes" id="UP000660729">
    <property type="component" value="Unassembled WGS sequence"/>
</dbReference>
<dbReference type="OrthoDB" id="10501546at2759"/>
<proteinExistence type="predicted"/>
<evidence type="ECO:0000313" key="3">
    <source>
        <dbReference type="Proteomes" id="UP000660729"/>
    </source>
</evidence>
<feature type="region of interest" description="Disordered" evidence="1">
    <location>
        <begin position="368"/>
        <end position="391"/>
    </location>
</feature>
<dbReference type="AlphaFoldDB" id="A0A8H6RDD8"/>
<dbReference type="EMBL" id="JABCIY010000218">
    <property type="protein sequence ID" value="KAF7187986.1"/>
    <property type="molecule type" value="Genomic_DNA"/>
</dbReference>